<dbReference type="EMBL" id="CM046118">
    <property type="protein sequence ID" value="KAI8438100.1"/>
    <property type="molecule type" value="Genomic_DNA"/>
</dbReference>
<evidence type="ECO:0000313" key="1">
    <source>
        <dbReference type="EMBL" id="KAI8438100.1"/>
    </source>
</evidence>
<comment type="caution">
    <text evidence="1">The sequence shown here is derived from an EMBL/GenBank/DDBJ whole genome shotgun (WGS) entry which is preliminary data.</text>
</comment>
<dbReference type="Proteomes" id="UP001064048">
    <property type="component" value="Chromosome 18"/>
</dbReference>
<keyword evidence="2" id="KW-1185">Reference proteome</keyword>
<accession>A0ACC0KP66</accession>
<protein>
    <submittedName>
        <fullName evidence="1">Uncharacterized protein</fullName>
    </submittedName>
</protein>
<organism evidence="1 2">
    <name type="scientific">Choristoneura fumiferana</name>
    <name type="common">Spruce budworm moth</name>
    <name type="synonym">Archips fumiferana</name>
    <dbReference type="NCBI Taxonomy" id="7141"/>
    <lineage>
        <taxon>Eukaryota</taxon>
        <taxon>Metazoa</taxon>
        <taxon>Ecdysozoa</taxon>
        <taxon>Arthropoda</taxon>
        <taxon>Hexapoda</taxon>
        <taxon>Insecta</taxon>
        <taxon>Pterygota</taxon>
        <taxon>Neoptera</taxon>
        <taxon>Endopterygota</taxon>
        <taxon>Lepidoptera</taxon>
        <taxon>Glossata</taxon>
        <taxon>Ditrysia</taxon>
        <taxon>Tortricoidea</taxon>
        <taxon>Tortricidae</taxon>
        <taxon>Tortricinae</taxon>
        <taxon>Choristoneura</taxon>
    </lineage>
</organism>
<reference evidence="1 2" key="1">
    <citation type="journal article" date="2022" name="Genome Biol. Evol.">
        <title>The Spruce Budworm Genome: Reconstructing the Evolutionary History of Antifreeze Proteins.</title>
        <authorList>
            <person name="Beliveau C."/>
            <person name="Gagne P."/>
            <person name="Picq S."/>
            <person name="Vernygora O."/>
            <person name="Keeling C.I."/>
            <person name="Pinkney K."/>
            <person name="Doucet D."/>
            <person name="Wen F."/>
            <person name="Johnston J.S."/>
            <person name="Maaroufi H."/>
            <person name="Boyle B."/>
            <person name="Laroche J."/>
            <person name="Dewar K."/>
            <person name="Juretic N."/>
            <person name="Blackburn G."/>
            <person name="Nisole A."/>
            <person name="Brunet B."/>
            <person name="Brandao M."/>
            <person name="Lumley L."/>
            <person name="Duan J."/>
            <person name="Quan G."/>
            <person name="Lucarotti C.J."/>
            <person name="Roe A.D."/>
            <person name="Sperling F.A.H."/>
            <person name="Levesque R.C."/>
            <person name="Cusson M."/>
        </authorList>
    </citation>
    <scope>NUCLEOTIDE SEQUENCE [LARGE SCALE GENOMIC DNA]</scope>
    <source>
        <strain evidence="1">Glfc:IPQL:Cfum</strain>
    </source>
</reference>
<name>A0ACC0KP66_CHOFU</name>
<gene>
    <name evidence="1" type="ORF">MSG28_010734</name>
</gene>
<sequence>MTDSRKVNPDLQRERDNCTFDVTELTYLIDGGAQKTEERRKREEMVLKEGIHIEEVPSVYLSHKDKYELAVKKACYLFKMIRRLQEEENTGMENYQEVLGGSLGSAILGDGSPLTLHYVMFIPTLMGQASVEQQVHWLGRAFNCDIIGTYAQTELGHGTFIRGLETTATYDPSTKEFVLHSPTLTSYKWWPGGLAHTANYCIVVAQLYTNGKCHGIHPFIVQLRDEETHMPLPGIKIGEIGAKLGMNGTNNGFLGFDKVRIPREYMLMKNSKVLEKNSLFIFLVQDHRSISTSSSPSLEESSSYFGERRLASLEVHRSYDMFTPRRPRAEKSEDDAAWSFVETRARDPSVAA</sequence>
<proteinExistence type="predicted"/>
<evidence type="ECO:0000313" key="2">
    <source>
        <dbReference type="Proteomes" id="UP001064048"/>
    </source>
</evidence>